<dbReference type="Proteomes" id="UP000623467">
    <property type="component" value="Unassembled WGS sequence"/>
</dbReference>
<dbReference type="SMART" id="SM00225">
    <property type="entry name" value="BTB"/>
    <property type="match status" value="1"/>
</dbReference>
<evidence type="ECO:0000259" key="1">
    <source>
        <dbReference type="PROSITE" id="PS50097"/>
    </source>
</evidence>
<dbReference type="Gene3D" id="3.30.710.10">
    <property type="entry name" value="Potassium Channel Kv1.1, Chain A"/>
    <property type="match status" value="1"/>
</dbReference>
<organism evidence="2 3">
    <name type="scientific">Mycena sanguinolenta</name>
    <dbReference type="NCBI Taxonomy" id="230812"/>
    <lineage>
        <taxon>Eukaryota</taxon>
        <taxon>Fungi</taxon>
        <taxon>Dikarya</taxon>
        <taxon>Basidiomycota</taxon>
        <taxon>Agaricomycotina</taxon>
        <taxon>Agaricomycetes</taxon>
        <taxon>Agaricomycetidae</taxon>
        <taxon>Agaricales</taxon>
        <taxon>Marasmiineae</taxon>
        <taxon>Mycenaceae</taxon>
        <taxon>Mycena</taxon>
    </lineage>
</organism>
<dbReference type="EMBL" id="JACAZH010000004">
    <property type="protein sequence ID" value="KAF7370411.1"/>
    <property type="molecule type" value="Genomic_DNA"/>
</dbReference>
<comment type="caution">
    <text evidence="2">The sequence shown here is derived from an EMBL/GenBank/DDBJ whole genome shotgun (WGS) entry which is preliminary data.</text>
</comment>
<reference evidence="2" key="1">
    <citation type="submission" date="2020-05" db="EMBL/GenBank/DDBJ databases">
        <title>Mycena genomes resolve the evolution of fungal bioluminescence.</title>
        <authorList>
            <person name="Tsai I.J."/>
        </authorList>
    </citation>
    <scope>NUCLEOTIDE SEQUENCE</scope>
    <source>
        <strain evidence="2">160909Yilan</strain>
    </source>
</reference>
<protein>
    <submittedName>
        <fullName evidence="2">BTB domain-containing protein</fullName>
    </submittedName>
</protein>
<dbReference type="PROSITE" id="PS50097">
    <property type="entry name" value="BTB"/>
    <property type="match status" value="1"/>
</dbReference>
<dbReference type="AlphaFoldDB" id="A0A8H6Z4W9"/>
<sequence>MSPSPAKRKRTEDAIMKNSNFWFRDGSIVLQAANTQFRVHWSVLARHSSVFRDMQELPQPSDEPTVDGCPVIHLSDDPTDMEYILNMLYNPAFLAQKTLPLAAIGALIRLGRKYDFEELVQLAAARITSETPTTLKEYDTFEPDYQAIVYYPGLEFDIVTLASENNLLSILPFTYYDIVRANSLVRLFKRIGKRDGTMAAWPLTHLRRCVIARERLLLKQFELGYTLGWARKWEFDDECTDPSSCRKSRETITWDYRSFIASLIPLPFLAQFKLCTACRKHATEAMAAGREKMWQELPQIFDLPPWDQLKNDL</sequence>
<dbReference type="OrthoDB" id="3217871at2759"/>
<evidence type="ECO:0000313" key="2">
    <source>
        <dbReference type="EMBL" id="KAF7370411.1"/>
    </source>
</evidence>
<dbReference type="Pfam" id="PF00651">
    <property type="entry name" value="BTB"/>
    <property type="match status" value="1"/>
</dbReference>
<feature type="domain" description="BTB" evidence="1">
    <location>
        <begin position="24"/>
        <end position="97"/>
    </location>
</feature>
<name>A0A8H6Z4W9_9AGAR</name>
<gene>
    <name evidence="2" type="ORF">MSAN_00672800</name>
</gene>
<keyword evidence="3" id="KW-1185">Reference proteome</keyword>
<dbReference type="SUPFAM" id="SSF54695">
    <property type="entry name" value="POZ domain"/>
    <property type="match status" value="1"/>
</dbReference>
<dbReference type="CDD" id="cd18186">
    <property type="entry name" value="BTB_POZ_ZBTB_KLHL-like"/>
    <property type="match status" value="1"/>
</dbReference>
<proteinExistence type="predicted"/>
<dbReference type="InterPro" id="IPR011333">
    <property type="entry name" value="SKP1/BTB/POZ_sf"/>
</dbReference>
<accession>A0A8H6Z4W9</accession>
<dbReference type="InterPro" id="IPR000210">
    <property type="entry name" value="BTB/POZ_dom"/>
</dbReference>
<evidence type="ECO:0000313" key="3">
    <source>
        <dbReference type="Proteomes" id="UP000623467"/>
    </source>
</evidence>